<name>A0A382EIS4_9ZZZZ</name>
<comment type="similarity">
    <text evidence="1">Belongs to the NAD(P)-dependent epimerase/dehydratase family.</text>
</comment>
<dbReference type="Gene3D" id="3.40.50.720">
    <property type="entry name" value="NAD(P)-binding Rossmann-like Domain"/>
    <property type="match status" value="1"/>
</dbReference>
<proteinExistence type="inferred from homology"/>
<dbReference type="EMBL" id="UINC01044412">
    <property type="protein sequence ID" value="SVB49843.1"/>
    <property type="molecule type" value="Genomic_DNA"/>
</dbReference>
<dbReference type="PANTHER" id="PTHR43000">
    <property type="entry name" value="DTDP-D-GLUCOSE 4,6-DEHYDRATASE-RELATED"/>
    <property type="match status" value="1"/>
</dbReference>
<evidence type="ECO:0000313" key="3">
    <source>
        <dbReference type="EMBL" id="SVB49843.1"/>
    </source>
</evidence>
<gene>
    <name evidence="3" type="ORF">METZ01_LOCUS202697</name>
</gene>
<dbReference type="SUPFAM" id="SSF51735">
    <property type="entry name" value="NAD(P)-binding Rossmann-fold domains"/>
    <property type="match status" value="1"/>
</dbReference>
<feature type="domain" description="NAD-dependent epimerase/dehydratase" evidence="2">
    <location>
        <begin position="14"/>
        <end position="248"/>
    </location>
</feature>
<evidence type="ECO:0000259" key="2">
    <source>
        <dbReference type="Pfam" id="PF01370"/>
    </source>
</evidence>
<protein>
    <recommendedName>
        <fullName evidence="2">NAD-dependent epimerase/dehydratase domain-containing protein</fullName>
    </recommendedName>
</protein>
<sequence>VVISITKIDFDTAVITGGAGFIGSYIAEKLVENGTDTKVIDNLVTGKKENLSKCFDQDNFSFLEYDLGNLDGIEDHLSDADILFHFAADPEVRTGYSKPEDSFEQNIVNTFNLLQKIKQSKIKKIVFASSSSVYGDAKIIPTNEEYGPLSPISHYGASKLACEAMVSSFCHNYNIEGVILRPANVIGLRGRHGLIWDLVHKLKINQDELELLGDGKQTKSFIHISDAIDGIFFSLNNLQDKVEVFNLGSEDSVEIMDVAKIVCKNMGLNEIKINLTGGVDDGRGWKGDIKIAHLDITKLKNSGWIPKLSSINSADITSQEIIKEVI</sequence>
<feature type="non-terminal residue" evidence="3">
    <location>
        <position position="1"/>
    </location>
</feature>
<dbReference type="Gene3D" id="3.90.25.10">
    <property type="entry name" value="UDP-galactose 4-epimerase, domain 1"/>
    <property type="match status" value="1"/>
</dbReference>
<dbReference type="InterPro" id="IPR001509">
    <property type="entry name" value="Epimerase_deHydtase"/>
</dbReference>
<dbReference type="AlphaFoldDB" id="A0A382EIS4"/>
<dbReference type="Pfam" id="PF01370">
    <property type="entry name" value="Epimerase"/>
    <property type="match status" value="1"/>
</dbReference>
<evidence type="ECO:0000256" key="1">
    <source>
        <dbReference type="ARBA" id="ARBA00007637"/>
    </source>
</evidence>
<accession>A0A382EIS4</accession>
<dbReference type="InterPro" id="IPR036291">
    <property type="entry name" value="NAD(P)-bd_dom_sf"/>
</dbReference>
<reference evidence="3" key="1">
    <citation type="submission" date="2018-05" db="EMBL/GenBank/DDBJ databases">
        <authorList>
            <person name="Lanie J.A."/>
            <person name="Ng W.-L."/>
            <person name="Kazmierczak K.M."/>
            <person name="Andrzejewski T.M."/>
            <person name="Davidsen T.M."/>
            <person name="Wayne K.J."/>
            <person name="Tettelin H."/>
            <person name="Glass J.I."/>
            <person name="Rusch D."/>
            <person name="Podicherti R."/>
            <person name="Tsui H.-C.T."/>
            <person name="Winkler M.E."/>
        </authorList>
    </citation>
    <scope>NUCLEOTIDE SEQUENCE</scope>
</reference>
<organism evidence="3">
    <name type="scientific">marine metagenome</name>
    <dbReference type="NCBI Taxonomy" id="408172"/>
    <lineage>
        <taxon>unclassified sequences</taxon>
        <taxon>metagenomes</taxon>
        <taxon>ecological metagenomes</taxon>
    </lineage>
</organism>